<evidence type="ECO:0000313" key="4">
    <source>
        <dbReference type="EMBL" id="RLE47974.1"/>
    </source>
</evidence>
<feature type="domain" description="Metallo-beta-lactamase" evidence="2">
    <location>
        <begin position="15"/>
        <end position="190"/>
    </location>
</feature>
<keyword evidence="1" id="KW-0378">Hydrolase</keyword>
<dbReference type="Proteomes" id="UP000278475">
    <property type="component" value="Unassembled WGS sequence"/>
</dbReference>
<proteinExistence type="predicted"/>
<dbReference type="CDD" id="cd16295">
    <property type="entry name" value="TTHA0252-CPSF-like_MBL-fold"/>
    <property type="match status" value="1"/>
</dbReference>
<dbReference type="PANTHER" id="PTHR11203">
    <property type="entry name" value="CLEAVAGE AND POLYADENYLATION SPECIFICITY FACTOR FAMILY MEMBER"/>
    <property type="match status" value="1"/>
</dbReference>
<comment type="caution">
    <text evidence="4">The sequence shown here is derived from an EMBL/GenBank/DDBJ whole genome shotgun (WGS) entry which is preliminary data.</text>
</comment>
<dbReference type="Gene3D" id="3.60.15.10">
    <property type="entry name" value="Ribonuclease Z/Hydroxyacylglutathione hydrolase-like"/>
    <property type="match status" value="1"/>
</dbReference>
<dbReference type="SUPFAM" id="SSF56281">
    <property type="entry name" value="Metallo-hydrolase/oxidoreductase"/>
    <property type="match status" value="1"/>
</dbReference>
<dbReference type="Pfam" id="PF10996">
    <property type="entry name" value="Beta-Casp"/>
    <property type="match status" value="1"/>
</dbReference>
<dbReference type="Pfam" id="PF07521">
    <property type="entry name" value="RMMBL"/>
    <property type="match status" value="1"/>
</dbReference>
<protein>
    <submittedName>
        <fullName evidence="4">MBL fold metallo-hydrolase</fullName>
    </submittedName>
</protein>
<reference evidence="4 5" key="1">
    <citation type="submission" date="2018-06" db="EMBL/GenBank/DDBJ databases">
        <title>Extensive metabolic versatility and redundancy in microbially diverse, dynamic hydrothermal sediments.</title>
        <authorList>
            <person name="Dombrowski N."/>
            <person name="Teske A."/>
            <person name="Baker B.J."/>
        </authorList>
    </citation>
    <scope>NUCLEOTIDE SEQUENCE [LARGE SCALE GENOMIC DNA]</scope>
    <source>
        <strain evidence="4">B66_G16</strain>
    </source>
</reference>
<dbReference type="InterPro" id="IPR001279">
    <property type="entry name" value="Metallo-B-lactamas"/>
</dbReference>
<gene>
    <name evidence="4" type="ORF">DRJ31_08050</name>
</gene>
<evidence type="ECO:0000259" key="3">
    <source>
        <dbReference type="SMART" id="SM01027"/>
    </source>
</evidence>
<organism evidence="4 5">
    <name type="scientific">Thermoproteota archaeon</name>
    <dbReference type="NCBI Taxonomy" id="2056631"/>
    <lineage>
        <taxon>Archaea</taxon>
        <taxon>Thermoproteota</taxon>
    </lineage>
</organism>
<accession>A0A497ELX7</accession>
<dbReference type="InterPro" id="IPR022712">
    <property type="entry name" value="Beta_Casp"/>
</dbReference>
<dbReference type="Gene3D" id="3.40.50.10890">
    <property type="match status" value="1"/>
</dbReference>
<evidence type="ECO:0000256" key="1">
    <source>
        <dbReference type="ARBA" id="ARBA00022801"/>
    </source>
</evidence>
<dbReference type="AlphaFoldDB" id="A0A497ELX7"/>
<dbReference type="InterPro" id="IPR011108">
    <property type="entry name" value="RMMBL"/>
</dbReference>
<name>A0A497ELX7_9CREN</name>
<dbReference type="SMART" id="SM00849">
    <property type="entry name" value="Lactamase_B"/>
    <property type="match status" value="1"/>
</dbReference>
<dbReference type="PANTHER" id="PTHR11203:SF52">
    <property type="entry name" value="MRNA 3-END PROCESSING FACTOR"/>
    <property type="match status" value="1"/>
</dbReference>
<dbReference type="SMART" id="SM01027">
    <property type="entry name" value="Beta-Casp"/>
    <property type="match status" value="1"/>
</dbReference>
<dbReference type="EMBL" id="QMQV01000096">
    <property type="protein sequence ID" value="RLE47974.1"/>
    <property type="molecule type" value="Genomic_DNA"/>
</dbReference>
<sequence length="422" mass="47204">MPLQIKVLGGGREVGRSAILVRDEESTLLLDYGVMVTERKPEFPQHVSPKEITAVFVTHAHLDHSGAVPVFFTSSKPPVYMSRITAEFTDILIRDLINLSHYYLPYETLELSTMLENVRVAKHNTTKKVRSFEVTFLNAGHIPGSLSLLVKGQGKCVWYSGDINTIDTMLLKGAEIELPELDLAIIEGTYALVDHPDRKQCERKLVEVLTEVVENKGLALVPAFSVGRAQEVLCILYKYGFDYPVYLDGMARAAAKIMLKYPNEFREFKLLKKALKKAHWVKGAKERKRIREEACVVVTPAGMLSGGAALYYMDKVVKSEYDAVVLVSYQVKGTPGRRLLDEGVYEVDGKLKKVKCRVEWIDLSSHCGKKELQEIIRKLPGNPKVLVVHGEEEACLSLAAWVKEEVGFEAIAPANGEMVTLR</sequence>
<dbReference type="Pfam" id="PF00753">
    <property type="entry name" value="Lactamase_B"/>
    <property type="match status" value="1"/>
</dbReference>
<dbReference type="GO" id="GO:0004521">
    <property type="term" value="F:RNA endonuclease activity"/>
    <property type="evidence" value="ECO:0007669"/>
    <property type="project" value="TreeGrafter"/>
</dbReference>
<evidence type="ECO:0000259" key="2">
    <source>
        <dbReference type="SMART" id="SM00849"/>
    </source>
</evidence>
<dbReference type="InterPro" id="IPR050698">
    <property type="entry name" value="MBL"/>
</dbReference>
<dbReference type="InterPro" id="IPR036866">
    <property type="entry name" value="RibonucZ/Hydroxyglut_hydro"/>
</dbReference>
<evidence type="ECO:0000313" key="5">
    <source>
        <dbReference type="Proteomes" id="UP000278475"/>
    </source>
</evidence>
<feature type="domain" description="Beta-Casp" evidence="3">
    <location>
        <begin position="229"/>
        <end position="339"/>
    </location>
</feature>
<dbReference type="GO" id="GO:0016787">
    <property type="term" value="F:hydrolase activity"/>
    <property type="evidence" value="ECO:0007669"/>
    <property type="project" value="UniProtKB-KW"/>
</dbReference>